<dbReference type="Proteomes" id="UP000821845">
    <property type="component" value="Chromosome 1"/>
</dbReference>
<name>A0ACB7TDC6_HYAAI</name>
<gene>
    <name evidence="1" type="ORF">HPB50_006979</name>
</gene>
<sequence>MRHSDRHAFQPRKPHQLTTPVTAIEGCEQDAGGVDSRAAMAVVGISMAPKSGQQRGCSEGSKMQVTSLRCVH</sequence>
<protein>
    <submittedName>
        <fullName evidence="1">Uncharacterized protein</fullName>
    </submittedName>
</protein>
<accession>A0ACB7TDC6</accession>
<organism evidence="1 2">
    <name type="scientific">Hyalomma asiaticum</name>
    <name type="common">Tick</name>
    <dbReference type="NCBI Taxonomy" id="266040"/>
    <lineage>
        <taxon>Eukaryota</taxon>
        <taxon>Metazoa</taxon>
        <taxon>Ecdysozoa</taxon>
        <taxon>Arthropoda</taxon>
        <taxon>Chelicerata</taxon>
        <taxon>Arachnida</taxon>
        <taxon>Acari</taxon>
        <taxon>Parasitiformes</taxon>
        <taxon>Ixodida</taxon>
        <taxon>Ixodoidea</taxon>
        <taxon>Ixodidae</taxon>
        <taxon>Hyalomminae</taxon>
        <taxon>Hyalomma</taxon>
    </lineage>
</organism>
<reference evidence="1" key="1">
    <citation type="submission" date="2020-05" db="EMBL/GenBank/DDBJ databases">
        <title>Large-scale comparative analyses of tick genomes elucidate their genetic diversity and vector capacities.</title>
        <authorList>
            <person name="Jia N."/>
            <person name="Wang J."/>
            <person name="Shi W."/>
            <person name="Du L."/>
            <person name="Sun Y."/>
            <person name="Zhan W."/>
            <person name="Jiang J."/>
            <person name="Wang Q."/>
            <person name="Zhang B."/>
            <person name="Ji P."/>
            <person name="Sakyi L.B."/>
            <person name="Cui X."/>
            <person name="Yuan T."/>
            <person name="Jiang B."/>
            <person name="Yang W."/>
            <person name="Lam T.T.-Y."/>
            <person name="Chang Q."/>
            <person name="Ding S."/>
            <person name="Wang X."/>
            <person name="Zhu J."/>
            <person name="Ruan X."/>
            <person name="Zhao L."/>
            <person name="Wei J."/>
            <person name="Que T."/>
            <person name="Du C."/>
            <person name="Cheng J."/>
            <person name="Dai P."/>
            <person name="Han X."/>
            <person name="Huang E."/>
            <person name="Gao Y."/>
            <person name="Liu J."/>
            <person name="Shao H."/>
            <person name="Ye R."/>
            <person name="Li L."/>
            <person name="Wei W."/>
            <person name="Wang X."/>
            <person name="Wang C."/>
            <person name="Yang T."/>
            <person name="Huo Q."/>
            <person name="Li W."/>
            <person name="Guo W."/>
            <person name="Chen H."/>
            <person name="Zhou L."/>
            <person name="Ni X."/>
            <person name="Tian J."/>
            <person name="Zhou Y."/>
            <person name="Sheng Y."/>
            <person name="Liu T."/>
            <person name="Pan Y."/>
            <person name="Xia L."/>
            <person name="Li J."/>
            <person name="Zhao F."/>
            <person name="Cao W."/>
        </authorList>
    </citation>
    <scope>NUCLEOTIDE SEQUENCE</scope>
    <source>
        <strain evidence="1">Hyas-2018</strain>
    </source>
</reference>
<evidence type="ECO:0000313" key="2">
    <source>
        <dbReference type="Proteomes" id="UP000821845"/>
    </source>
</evidence>
<evidence type="ECO:0000313" key="1">
    <source>
        <dbReference type="EMBL" id="KAH6945058.1"/>
    </source>
</evidence>
<proteinExistence type="predicted"/>
<comment type="caution">
    <text evidence="1">The sequence shown here is derived from an EMBL/GenBank/DDBJ whole genome shotgun (WGS) entry which is preliminary data.</text>
</comment>
<keyword evidence="2" id="KW-1185">Reference proteome</keyword>
<dbReference type="EMBL" id="CM023481">
    <property type="protein sequence ID" value="KAH6945058.1"/>
    <property type="molecule type" value="Genomic_DNA"/>
</dbReference>